<gene>
    <name evidence="2" type="ORF">ERS852420_02954</name>
</gene>
<accession>A0A173UI60</accession>
<dbReference type="AlphaFoldDB" id="A0A173UI60"/>
<dbReference type="Pfam" id="PF01541">
    <property type="entry name" value="GIY-YIG"/>
    <property type="match status" value="1"/>
</dbReference>
<dbReference type="SUPFAM" id="SSF82771">
    <property type="entry name" value="GIY-YIG endonuclease"/>
    <property type="match status" value="1"/>
</dbReference>
<dbReference type="SMART" id="SM00497">
    <property type="entry name" value="IENR1"/>
    <property type="match status" value="3"/>
</dbReference>
<dbReference type="InterPro" id="IPR010896">
    <property type="entry name" value="NUMOD1"/>
</dbReference>
<protein>
    <submittedName>
        <fullName evidence="2">Group I intron endonuclease</fullName>
    </submittedName>
</protein>
<dbReference type="InterPro" id="IPR000305">
    <property type="entry name" value="GIY-YIG_endonuc"/>
</dbReference>
<dbReference type="SUPFAM" id="SSF64496">
    <property type="entry name" value="DNA-binding domain of intron-encoded endonucleases"/>
    <property type="match status" value="1"/>
</dbReference>
<organism evidence="2 3">
    <name type="scientific">Roseburia faecis</name>
    <dbReference type="NCBI Taxonomy" id="301302"/>
    <lineage>
        <taxon>Bacteria</taxon>
        <taxon>Bacillati</taxon>
        <taxon>Bacillota</taxon>
        <taxon>Clostridia</taxon>
        <taxon>Lachnospirales</taxon>
        <taxon>Lachnospiraceae</taxon>
        <taxon>Roseburia</taxon>
    </lineage>
</organism>
<dbReference type="InterPro" id="IPR003647">
    <property type="entry name" value="Intron_nuc_1_rpt"/>
</dbReference>
<dbReference type="PROSITE" id="PS50164">
    <property type="entry name" value="GIY_YIG"/>
    <property type="match status" value="1"/>
</dbReference>
<reference evidence="2 3" key="1">
    <citation type="submission" date="2015-09" db="EMBL/GenBank/DDBJ databases">
        <authorList>
            <consortium name="Pathogen Informatics"/>
        </authorList>
    </citation>
    <scope>NUCLEOTIDE SEQUENCE [LARGE SCALE GENOMIC DNA]</scope>
    <source>
        <strain evidence="2 3">2789STDY5608863</strain>
    </source>
</reference>
<dbReference type="Proteomes" id="UP000095495">
    <property type="component" value="Unassembled WGS sequence"/>
</dbReference>
<dbReference type="Pfam" id="PF07453">
    <property type="entry name" value="NUMOD1"/>
    <property type="match status" value="2"/>
</dbReference>
<sequence>MRTYYIYKATNKINGKSYVGQTCDFHSRVWQHQRCYEKEDCDFHRAIKEFGFDNFSWEIIETCESEDRACELEKYYIEKFNTYRDGYNMTKGGKGAPYHNARAVVLLTLDGQYIKRYDSAMDAEIDGFHNADVLLNCKGKRRQTKGYMFMFEDEYESNGAKTYRKPEPNGMRSIIQCDMEGNFIQKFKSLQEAARITGTNRTTISGVLSNTYKSANGYIFVYEEDFPIKDLSIYKKRKKGRKIAQVDAKSGEIIRVFDRISEAGESLGVNYKAIHKVIDQEGRTAYGYKWISQ</sequence>
<dbReference type="InterPro" id="IPR036388">
    <property type="entry name" value="WH-like_DNA-bd_sf"/>
</dbReference>
<dbReference type="GO" id="GO:0004519">
    <property type="term" value="F:endonuclease activity"/>
    <property type="evidence" value="ECO:0007669"/>
    <property type="project" value="UniProtKB-KW"/>
</dbReference>
<dbReference type="InterPro" id="IPR006350">
    <property type="entry name" value="Intron_endoG1"/>
</dbReference>
<dbReference type="SMART" id="SM00465">
    <property type="entry name" value="GIYc"/>
    <property type="match status" value="1"/>
</dbReference>
<evidence type="ECO:0000313" key="2">
    <source>
        <dbReference type="EMBL" id="CUN13755.1"/>
    </source>
</evidence>
<dbReference type="Gene3D" id="3.40.1440.10">
    <property type="entry name" value="GIY-YIG endonuclease"/>
    <property type="match status" value="1"/>
</dbReference>
<dbReference type="CDD" id="cd10443">
    <property type="entry name" value="GIY-YIG_HE_Tlr8p_PBC-V_like"/>
    <property type="match status" value="1"/>
</dbReference>
<dbReference type="NCBIfam" id="TIGR01453">
    <property type="entry name" value="grpIintron_endo"/>
    <property type="match status" value="1"/>
</dbReference>
<dbReference type="Gene3D" id="1.10.10.10">
    <property type="entry name" value="Winged helix-like DNA-binding domain superfamily/Winged helix DNA-binding domain"/>
    <property type="match status" value="3"/>
</dbReference>
<keyword evidence="2" id="KW-0378">Hydrolase</keyword>
<keyword evidence="2" id="KW-0255">Endonuclease</keyword>
<feature type="domain" description="GIY-YIG" evidence="1">
    <location>
        <begin position="2"/>
        <end position="89"/>
    </location>
</feature>
<evidence type="ECO:0000313" key="3">
    <source>
        <dbReference type="Proteomes" id="UP000095495"/>
    </source>
</evidence>
<evidence type="ECO:0000259" key="1">
    <source>
        <dbReference type="PROSITE" id="PS50164"/>
    </source>
</evidence>
<dbReference type="EMBL" id="CYXV01000014">
    <property type="protein sequence ID" value="CUN13755.1"/>
    <property type="molecule type" value="Genomic_DNA"/>
</dbReference>
<dbReference type="RefSeq" id="WP_082424232.1">
    <property type="nucleotide sequence ID" value="NZ_CYXV01000014.1"/>
</dbReference>
<proteinExistence type="predicted"/>
<keyword evidence="2" id="KW-0540">Nuclease</keyword>
<name>A0A173UI60_9FIRM</name>
<dbReference type="InterPro" id="IPR035901">
    <property type="entry name" value="GIY-YIG_endonuc_sf"/>
</dbReference>